<evidence type="ECO:0000256" key="1">
    <source>
        <dbReference type="SAM" id="Phobius"/>
    </source>
</evidence>
<protein>
    <submittedName>
        <fullName evidence="2">Uncharacterized protein</fullName>
    </submittedName>
</protein>
<comment type="caution">
    <text evidence="2">The sequence shown here is derived from an EMBL/GenBank/DDBJ whole genome shotgun (WGS) entry which is preliminary data.</text>
</comment>
<dbReference type="Proteomes" id="UP000003167">
    <property type="component" value="Unassembled WGS sequence"/>
</dbReference>
<evidence type="ECO:0000313" key="3">
    <source>
        <dbReference type="Proteomes" id="UP000003167"/>
    </source>
</evidence>
<keyword evidence="3" id="KW-1185">Reference proteome</keyword>
<dbReference type="STRING" id="999422.HMPREF9944_01964"/>
<dbReference type="HOGENOM" id="CLU_089882_0_0_10"/>
<feature type="transmembrane region" description="Helical" evidence="1">
    <location>
        <begin position="195"/>
        <end position="216"/>
    </location>
</feature>
<organism evidence="2 3">
    <name type="scientific">Segatella maculosa OT 289</name>
    <dbReference type="NCBI Taxonomy" id="999422"/>
    <lineage>
        <taxon>Bacteria</taxon>
        <taxon>Pseudomonadati</taxon>
        <taxon>Bacteroidota</taxon>
        <taxon>Bacteroidia</taxon>
        <taxon>Bacteroidales</taxon>
        <taxon>Prevotellaceae</taxon>
        <taxon>Segatella</taxon>
    </lineage>
</organism>
<accession>H1HP70</accession>
<dbReference type="RefSeq" id="WP_008565996.1">
    <property type="nucleotide sequence ID" value="NZ_JH594507.1"/>
</dbReference>
<dbReference type="EMBL" id="AGEK01000034">
    <property type="protein sequence ID" value="EHO68002.1"/>
    <property type="molecule type" value="Genomic_DNA"/>
</dbReference>
<keyword evidence="1" id="KW-1133">Transmembrane helix</keyword>
<name>H1HP70_9BACT</name>
<reference evidence="2 3" key="1">
    <citation type="submission" date="2011-12" db="EMBL/GenBank/DDBJ databases">
        <title>The Genome Sequence of Prevotella maculosa OT 289.</title>
        <authorList>
            <consortium name="The Broad Institute Genome Sequencing Platform"/>
            <person name="Earl A."/>
            <person name="Ward D."/>
            <person name="Feldgarden M."/>
            <person name="Gevers D."/>
            <person name="Izard J."/>
            <person name="Blanton J.M."/>
            <person name="Mathney J."/>
            <person name="Tanner A.C."/>
            <person name="Dewhirst F.E."/>
            <person name="Young S.K."/>
            <person name="Zeng Q."/>
            <person name="Gargeya S."/>
            <person name="Fitzgerald M."/>
            <person name="Haas B."/>
            <person name="Abouelleil A."/>
            <person name="Alvarado L."/>
            <person name="Arachchi H.M."/>
            <person name="Berlin A."/>
            <person name="Chapman S.B."/>
            <person name="Gearin G."/>
            <person name="Goldberg J."/>
            <person name="Griggs A."/>
            <person name="Gujja S."/>
            <person name="Hansen M."/>
            <person name="Heiman D."/>
            <person name="Howarth C."/>
            <person name="Larimer J."/>
            <person name="Lui A."/>
            <person name="MacDonald P.J.P."/>
            <person name="McCowen C."/>
            <person name="Montmayeur A."/>
            <person name="Murphy C."/>
            <person name="Neiman D."/>
            <person name="Pearson M."/>
            <person name="Priest M."/>
            <person name="Roberts A."/>
            <person name="Saif S."/>
            <person name="Shea T."/>
            <person name="Sisk P."/>
            <person name="Stolte C."/>
            <person name="Sykes S."/>
            <person name="Wortman J."/>
            <person name="Nusbaum C."/>
            <person name="Birren B."/>
        </authorList>
    </citation>
    <scope>NUCLEOTIDE SEQUENCE [LARGE SCALE GENOMIC DNA]</scope>
    <source>
        <strain evidence="2 3">OT 289</strain>
    </source>
</reference>
<feature type="transmembrane region" description="Helical" evidence="1">
    <location>
        <begin position="26"/>
        <end position="48"/>
    </location>
</feature>
<keyword evidence="1" id="KW-0472">Membrane</keyword>
<sequence length="255" mass="29168">MIDFFDCKRFMRYLGKLWTEQRRTMFLSAAILLGIMFIIEVWICLTAYNNLYGYGDCVRISDPARTSISFSCSLLFVAGSCIAASRLFTDGQQKAGRIHVLTMPVSMFENWLARIVLFVGGYVLVFHIVFYALEVCRVVLLTSIYPNVDLAVQSLSSITSFQHDPLMNALYTLVWYVYPISLFVLGSMVFPRKPLLGTTISVFILGLIAMFILAFFNSFSEILIDTLTLWAAFLSMANLWLSYRRMCELEVIDRM</sequence>
<feature type="transmembrane region" description="Helical" evidence="1">
    <location>
        <begin position="169"/>
        <end position="190"/>
    </location>
</feature>
<dbReference type="AlphaFoldDB" id="H1HP70"/>
<evidence type="ECO:0000313" key="2">
    <source>
        <dbReference type="EMBL" id="EHO68002.1"/>
    </source>
</evidence>
<dbReference type="OrthoDB" id="1080271at2"/>
<dbReference type="PATRIC" id="fig|999422.3.peg.2066"/>
<feature type="transmembrane region" description="Helical" evidence="1">
    <location>
        <begin position="111"/>
        <end position="133"/>
    </location>
</feature>
<gene>
    <name evidence="2" type="ORF">HMPREF9944_01964</name>
</gene>
<keyword evidence="1" id="KW-0812">Transmembrane</keyword>
<feature type="transmembrane region" description="Helical" evidence="1">
    <location>
        <begin position="222"/>
        <end position="241"/>
    </location>
</feature>
<feature type="transmembrane region" description="Helical" evidence="1">
    <location>
        <begin position="68"/>
        <end position="88"/>
    </location>
</feature>
<proteinExistence type="predicted"/>